<comment type="subcellular location">
    <subcellularLocation>
        <location evidence="1">Membrane</location>
        <topology evidence="1">Multi-pass membrane protein</topology>
    </subcellularLocation>
</comment>
<dbReference type="Gene3D" id="1.20.1070.10">
    <property type="entry name" value="Rhodopsin 7-helix transmembrane proteins"/>
    <property type="match status" value="1"/>
</dbReference>
<keyword evidence="2 6" id="KW-0812">Transmembrane</keyword>
<feature type="region of interest" description="Disordered" evidence="5">
    <location>
        <begin position="276"/>
        <end position="296"/>
    </location>
</feature>
<dbReference type="Proteomes" id="UP001369815">
    <property type="component" value="Unassembled WGS sequence"/>
</dbReference>
<dbReference type="GO" id="GO:0007189">
    <property type="term" value="P:adenylate cyclase-activating G protein-coupled receptor signaling pathway"/>
    <property type="evidence" value="ECO:0007669"/>
    <property type="project" value="TreeGrafter"/>
</dbReference>
<name>A0AAX6M6D2_9PEZI</name>
<dbReference type="GO" id="GO:0005886">
    <property type="term" value="C:plasma membrane"/>
    <property type="evidence" value="ECO:0007669"/>
    <property type="project" value="TreeGrafter"/>
</dbReference>
<evidence type="ECO:0000256" key="3">
    <source>
        <dbReference type="ARBA" id="ARBA00022989"/>
    </source>
</evidence>
<evidence type="ECO:0000256" key="2">
    <source>
        <dbReference type="ARBA" id="ARBA00022692"/>
    </source>
</evidence>
<feature type="region of interest" description="Disordered" evidence="5">
    <location>
        <begin position="478"/>
        <end position="510"/>
    </location>
</feature>
<evidence type="ECO:0000313" key="7">
    <source>
        <dbReference type="EMBL" id="KAK6948040.1"/>
    </source>
</evidence>
<reference evidence="7 8" key="1">
    <citation type="journal article" date="2024" name="Front Chem Biol">
        <title>Unveiling the potential of Daldinia eschscholtzii MFLUCC 19-0629 through bioactivity and bioinformatics studies for enhanced sustainable agriculture production.</title>
        <authorList>
            <person name="Brooks S."/>
            <person name="Weaver J.A."/>
            <person name="Klomchit A."/>
            <person name="Alharthi S.A."/>
            <person name="Onlamun T."/>
            <person name="Nurani R."/>
            <person name="Vong T.K."/>
            <person name="Alberti F."/>
            <person name="Greco C."/>
        </authorList>
    </citation>
    <scope>NUCLEOTIDE SEQUENCE [LARGE SCALE GENOMIC DNA]</scope>
    <source>
        <strain evidence="7">MFLUCC 19-0629</strain>
    </source>
</reference>
<keyword evidence="3 6" id="KW-1133">Transmembrane helix</keyword>
<feature type="transmembrane region" description="Helical" evidence="6">
    <location>
        <begin position="189"/>
        <end position="211"/>
    </location>
</feature>
<gene>
    <name evidence="7" type="ORF">Daesc_009804</name>
</gene>
<proteinExistence type="predicted"/>
<evidence type="ECO:0000313" key="8">
    <source>
        <dbReference type="Proteomes" id="UP001369815"/>
    </source>
</evidence>
<organism evidence="7 8">
    <name type="scientific">Daldinia eschscholtzii</name>
    <dbReference type="NCBI Taxonomy" id="292717"/>
    <lineage>
        <taxon>Eukaryota</taxon>
        <taxon>Fungi</taxon>
        <taxon>Dikarya</taxon>
        <taxon>Ascomycota</taxon>
        <taxon>Pezizomycotina</taxon>
        <taxon>Sordariomycetes</taxon>
        <taxon>Xylariomycetidae</taxon>
        <taxon>Xylariales</taxon>
        <taxon>Hypoxylaceae</taxon>
        <taxon>Daldinia</taxon>
    </lineage>
</organism>
<evidence type="ECO:0000256" key="5">
    <source>
        <dbReference type="SAM" id="MobiDB-lite"/>
    </source>
</evidence>
<feature type="transmembrane region" description="Helical" evidence="6">
    <location>
        <begin position="304"/>
        <end position="321"/>
    </location>
</feature>
<dbReference type="AlphaFoldDB" id="A0AAX6M6D2"/>
<keyword evidence="4 6" id="KW-0472">Membrane</keyword>
<accession>A0AAX6M6D2</accession>
<dbReference type="EMBL" id="JBANMG010000010">
    <property type="protein sequence ID" value="KAK6948040.1"/>
    <property type="molecule type" value="Genomic_DNA"/>
</dbReference>
<dbReference type="PANTHER" id="PTHR23112">
    <property type="entry name" value="G PROTEIN-COUPLED RECEPTOR 157-RELATED"/>
    <property type="match status" value="1"/>
</dbReference>
<feature type="transmembrane region" description="Helical" evidence="6">
    <location>
        <begin position="333"/>
        <end position="354"/>
    </location>
</feature>
<evidence type="ECO:0000256" key="4">
    <source>
        <dbReference type="ARBA" id="ARBA00023136"/>
    </source>
</evidence>
<evidence type="ECO:0000256" key="1">
    <source>
        <dbReference type="ARBA" id="ARBA00004141"/>
    </source>
</evidence>
<comment type="caution">
    <text evidence="7">The sequence shown here is derived from an EMBL/GenBank/DDBJ whole genome shotgun (WGS) entry which is preliminary data.</text>
</comment>
<protein>
    <recommendedName>
        <fullName evidence="9">Glucose receptor Git3 N-terminal domain-containing protein</fullName>
    </recommendedName>
</protein>
<sequence>MTDIEDYGPLAPASNTLSPLPTGHRNGLIAVAVCGMVSFVSTSTLVLFLTYKLVTWHLRTPKRIDDGHQTAANDLSLGLAQRNYGMSKKAIPEADNEEQQRRQKAGRGPPNQFLILVYNLFFADMHQATAFMLNIPWIQNNEITVGIPTCWAQGWFVSTGDLSASCFICAIAIHTYLTVVRGYKPPQWALYLAIIGLWVFIYIMAIVGVAATNNGRGVGGFYVRAAAWCWINVKFESLRLWLHYIWIFLSFLMTSVLYTLIFLFLHRKKAFSQPLSHSRPSASTQSDTNNASAPTNPSGHHPAFLIYPVIYVLCTAPLALGRVVTMSGREVSIAYFCLAGAMIASNGWLDVLLFSTTRHSIIFNASLDSEDTGLETFAFMRTPHWRQYGNMVWVQGGAHTGNEQVGRQRRGRRRAVWGLSRIGELIGWDGRDGRSKNGNSRWVGGPGTGSQESLRGITRATETGIQMDTVTTVVVEVEQGDSKTRSREPSAHSIDSSEKGLAHRANSLRL</sequence>
<feature type="transmembrane region" description="Helical" evidence="6">
    <location>
        <begin position="28"/>
        <end position="54"/>
    </location>
</feature>
<dbReference type="SUPFAM" id="SSF81321">
    <property type="entry name" value="Family A G protein-coupled receptor-like"/>
    <property type="match status" value="1"/>
</dbReference>
<feature type="transmembrane region" description="Helical" evidence="6">
    <location>
        <begin position="155"/>
        <end position="177"/>
    </location>
</feature>
<keyword evidence="8" id="KW-1185">Reference proteome</keyword>
<feature type="compositionally biased region" description="Basic and acidic residues" evidence="5">
    <location>
        <begin position="480"/>
        <end position="501"/>
    </location>
</feature>
<dbReference type="GO" id="GO:0004930">
    <property type="term" value="F:G protein-coupled receptor activity"/>
    <property type="evidence" value="ECO:0007669"/>
    <property type="project" value="InterPro"/>
</dbReference>
<dbReference type="Pfam" id="PF00001">
    <property type="entry name" value="7tm_1"/>
    <property type="match status" value="1"/>
</dbReference>
<dbReference type="InterPro" id="IPR000276">
    <property type="entry name" value="GPCR_Rhodpsn"/>
</dbReference>
<dbReference type="PANTHER" id="PTHR23112:SF37">
    <property type="entry name" value="G PROTEIN-COUPLED RECEPTOR GPR1"/>
    <property type="match status" value="1"/>
</dbReference>
<evidence type="ECO:0008006" key="9">
    <source>
        <dbReference type="Google" id="ProtNLM"/>
    </source>
</evidence>
<feature type="transmembrane region" description="Helical" evidence="6">
    <location>
        <begin position="244"/>
        <end position="265"/>
    </location>
</feature>
<evidence type="ECO:0000256" key="6">
    <source>
        <dbReference type="SAM" id="Phobius"/>
    </source>
</evidence>